<dbReference type="AlphaFoldDB" id="A0AAD9YTY9"/>
<comment type="caution">
    <text evidence="2">The sequence shown here is derived from an EMBL/GenBank/DDBJ whole genome shotgun (WGS) entry which is preliminary data.</text>
</comment>
<dbReference type="PANTHER" id="PTHR35186">
    <property type="entry name" value="ANK_REP_REGION DOMAIN-CONTAINING PROTEIN"/>
    <property type="match status" value="1"/>
</dbReference>
<name>A0AAD9YTY9_COLKA</name>
<dbReference type="Proteomes" id="UP001281614">
    <property type="component" value="Unassembled WGS sequence"/>
</dbReference>
<evidence type="ECO:0000313" key="3">
    <source>
        <dbReference type="Proteomes" id="UP001281614"/>
    </source>
</evidence>
<dbReference type="EMBL" id="VYYT01000032">
    <property type="protein sequence ID" value="KAK2775993.1"/>
    <property type="molecule type" value="Genomic_DNA"/>
</dbReference>
<evidence type="ECO:0000313" key="2">
    <source>
        <dbReference type="EMBL" id="KAK2775993.1"/>
    </source>
</evidence>
<organism evidence="2 3">
    <name type="scientific">Colletotrichum kahawae</name>
    <name type="common">Coffee berry disease fungus</name>
    <dbReference type="NCBI Taxonomy" id="34407"/>
    <lineage>
        <taxon>Eukaryota</taxon>
        <taxon>Fungi</taxon>
        <taxon>Dikarya</taxon>
        <taxon>Ascomycota</taxon>
        <taxon>Pezizomycotina</taxon>
        <taxon>Sordariomycetes</taxon>
        <taxon>Hypocreomycetidae</taxon>
        <taxon>Glomerellales</taxon>
        <taxon>Glomerellaceae</taxon>
        <taxon>Colletotrichum</taxon>
        <taxon>Colletotrichum gloeosporioides species complex</taxon>
    </lineage>
</organism>
<accession>A0AAD9YTY9</accession>
<evidence type="ECO:0000259" key="1">
    <source>
        <dbReference type="Pfam" id="PF24476"/>
    </source>
</evidence>
<keyword evidence="3" id="KW-1185">Reference proteome</keyword>
<sequence>MPIRSFCESIAFAPAKPFGFLKSENHQRIYFHSAPGQQAAKLIEVQSLDSVISTQIYRAKRLHVGLSTVLLLACVGSSPWLPTSWSPGELWFLRDPGTSALQPYYVHQSLLDSLRRFKVDSIHRQERSMLHILGIILLEVLFRQKLESHPSHPKMSMDSTSTELTNFCTAMEWHQEVEPEFGKPLADAIIWCLLCFRNPGKGIGSPDCLEDM</sequence>
<proteinExistence type="predicted"/>
<protein>
    <recommendedName>
        <fullName evidence="1">DUF7580 domain-containing protein</fullName>
    </recommendedName>
</protein>
<dbReference type="InterPro" id="IPR056002">
    <property type="entry name" value="DUF7580"/>
</dbReference>
<dbReference type="Pfam" id="PF24476">
    <property type="entry name" value="DUF7580"/>
    <property type="match status" value="1"/>
</dbReference>
<dbReference type="PANTHER" id="PTHR35186:SF4">
    <property type="entry name" value="PRION-INHIBITION AND PROPAGATION HELO DOMAIN-CONTAINING PROTEIN"/>
    <property type="match status" value="1"/>
</dbReference>
<gene>
    <name evidence="2" type="ORF">CKAH01_12655</name>
</gene>
<feature type="domain" description="DUF7580" evidence="1">
    <location>
        <begin position="27"/>
        <end position="195"/>
    </location>
</feature>
<reference evidence="2" key="1">
    <citation type="submission" date="2023-02" db="EMBL/GenBank/DDBJ databases">
        <title>Colletotrichum kahawae CIFC_Que2 genome sequencing and assembly.</title>
        <authorList>
            <person name="Baroncelli R."/>
        </authorList>
    </citation>
    <scope>NUCLEOTIDE SEQUENCE</scope>
    <source>
        <strain evidence="2">CIFC_Que2</strain>
    </source>
</reference>